<evidence type="ECO:0000313" key="4">
    <source>
        <dbReference type="EMBL" id="CAF1929544.1"/>
    </source>
</evidence>
<dbReference type="InterPro" id="IPR003593">
    <property type="entry name" value="AAA+_ATPase"/>
</dbReference>
<dbReference type="Gene3D" id="3.40.50.300">
    <property type="entry name" value="P-loop containing nucleotide triphosphate hydrolases"/>
    <property type="match status" value="2"/>
</dbReference>
<dbReference type="PANTHER" id="PTHR22605:SF1">
    <property type="entry name" value="RZ-TYPE DOMAIN-CONTAINING PROTEIN"/>
    <property type="match status" value="1"/>
</dbReference>
<feature type="compositionally biased region" description="Low complexity" evidence="2">
    <location>
        <begin position="79"/>
        <end position="91"/>
    </location>
</feature>
<organism evidence="4 5">
    <name type="scientific">Rotaria magnacalcarata</name>
    <dbReference type="NCBI Taxonomy" id="392030"/>
    <lineage>
        <taxon>Eukaryota</taxon>
        <taxon>Metazoa</taxon>
        <taxon>Spiralia</taxon>
        <taxon>Gnathifera</taxon>
        <taxon>Rotifera</taxon>
        <taxon>Eurotatoria</taxon>
        <taxon>Bdelloidea</taxon>
        <taxon>Philodinida</taxon>
        <taxon>Philodinidae</taxon>
        <taxon>Rotaria</taxon>
    </lineage>
</organism>
<reference evidence="4" key="1">
    <citation type="submission" date="2021-02" db="EMBL/GenBank/DDBJ databases">
        <authorList>
            <person name="Nowell W R."/>
        </authorList>
    </citation>
    <scope>NUCLEOTIDE SEQUENCE</scope>
</reference>
<dbReference type="Pfam" id="PF12775">
    <property type="entry name" value="AAA_7"/>
    <property type="match status" value="1"/>
</dbReference>
<dbReference type="EMBL" id="CAJNRE010000640">
    <property type="protein sequence ID" value="CAF1929544.1"/>
    <property type="molecule type" value="Genomic_DNA"/>
</dbReference>
<dbReference type="InterPro" id="IPR027417">
    <property type="entry name" value="P-loop_NTPase"/>
</dbReference>
<dbReference type="GO" id="GO:0004842">
    <property type="term" value="F:ubiquitin-protein transferase activity"/>
    <property type="evidence" value="ECO:0007669"/>
    <property type="project" value="InterPro"/>
</dbReference>
<dbReference type="CDD" id="cd00009">
    <property type="entry name" value="AAA"/>
    <property type="match status" value="1"/>
</dbReference>
<dbReference type="SUPFAM" id="SSF52540">
    <property type="entry name" value="P-loop containing nucleoside triphosphate hydrolases"/>
    <property type="match status" value="2"/>
</dbReference>
<feature type="region of interest" description="Disordered" evidence="2">
    <location>
        <begin position="944"/>
        <end position="970"/>
    </location>
</feature>
<evidence type="ECO:0000259" key="3">
    <source>
        <dbReference type="SMART" id="SM00382"/>
    </source>
</evidence>
<feature type="coiled-coil region" evidence="1">
    <location>
        <begin position="612"/>
        <end position="639"/>
    </location>
</feature>
<dbReference type="GO" id="GO:0016887">
    <property type="term" value="F:ATP hydrolysis activity"/>
    <property type="evidence" value="ECO:0007669"/>
    <property type="project" value="InterPro"/>
</dbReference>
<feature type="domain" description="AAA+ ATPase" evidence="3">
    <location>
        <begin position="2043"/>
        <end position="2180"/>
    </location>
</feature>
<sequence>MPSEDREPSGARPQTAQTRPPKPVRSGSLTPTSARRSSRLGVSTATETKKTKPAATEIEPNPVATPESKPAVPLVHPPTATATTRNVLTTNPNVNPSTSSFTVSLYALRYFINSDKVKLQAVFTSKFVQDFEEIARLSKEKKQDYIPSVFQLSANIQIDNDDISYLVTEKARHRFTKYSLRVEKSNRFLANLQCDEIINRSLNTETSRTQFIFDLRFPHGTNKADLGANVSVWDQLCFFTYFIIHSQQLDLFSTLINQFAIFIHSDELDMTSDNFITFAGTAYKYLSYIDHNLENPAYLRLIIQIWGILPLKTTNISFAEPTVRLSAVTILKAALTNLSNLIINMGPTEWPLMKDGLVLLMCIELLSSNRDFEFDSISAFVDDKIKTKPKQEIVHSLFEKLLESQKRIQRSNWTDLLKFISKNKFMCDYLKLSASFDAFFLCTKYILQVSLNDDVAQTRMKQIFNEMISKQKLDVRLSEIVLILKFLRDPLPEDENEKKSTKFIHSMVETSVALQDMIKSYLSKLIIKETDLILLYECFQYYNPILLFNIDKQTYLLKIFNQYEQRSFGFYTKWFRYFLCDNNYVDTTQEWHYFEFLINKWLDKVVEDRGIFRQIMLEIDNLIDQLARAENNKVNNRRLTYFVKNIIDRNFKRGSLCDAIINVGTNVSNKIFIEEFERKFKEEHFLPNINKIKAMQSFNNPLLILAELYQGKEAVILVQHLIEICCDAIEIGHDELLEHILERPSKDTLTYFILFENCFIKISLRQNILDRLKNLWNLWEEKGLQARQIIHWQMFTPSQRFYFYEIWNMVGIYAKKTYKVSKLFDKQYQEMLKMIKLKENIVNCLNAYCAESIDKENCLAALDSLQQKIDEGRVRGITVEPELKRLEQLAARLSQVSKSHAWMHYYTTQIDNKKTSRNAASKRSAEDDENVNIDLLFGNGEERTVASEKPRGSVSEVRSSTPDDQRTTITTGNVRSRREFNTKTTCEETLTNANSLFGQFVDELDLLCTKWKELPMKHLLKIFPGTGPIEFDTTILKEFMQADVIPDLCLIFTFWTNRKYLHDQAFGFEDLLERYQISSKTDYKKTFNDLIKINEKTIASECYDNYRHYLETIENVYSTYMLSLCAALHVSKELMQFLEDLTVNDADNLLEAVNDWDETLISTKSVIDFVKLKTFFINADVSIEELRSHQAELAFEDVAECFDAIFKDDEFKNVIELFATCSQCVAGIKHLYLELTNKEQSKRRCIMDILSHSSLLFVKNLSSERLFDVKIESKNLTFDDLSELRDRARLIGYSNVHNKNEDHNREIEKLESFVGLVGVIEDVIKNLSALYIAGFPTVTDIIDHQVVTCNEGDYHGLHRLYQNLEEKLKSWEQLLCQMYEIYPELTYFSYEQFQTVEIFLYNVKIEENHPGYHLLKYIGFEPVLLQQFTLPAKPEDENERLENLGKILTTQRSRSGDLEEFEQGFTGHTVRLVETTEDGILRAAFSLFDMVKKPIRVHQLFYCTKRTSWVEIRAFVYRCFFSKKYQVLIRPDLLSLVIQDKFLPLLNSLIESHPMCHFRLGIITTRTASHIQLINAIKTRININILQDQKLLSKDDLTAQVQDMLHQCTIVTSRLSGLGKSQFITKESHRLGKQLMKFPIGGDIKSDEIANRLRILHEKALQTSILHIDIGHVEDVCALDELLYCLILFRSFCFGQSAAYIPEETLIYIELASSPYIKINQRLMICQYLTPTHFNEVNWDELDCDSPMIQFVTKYLNAIDTGTIAREGIQANDTKVIDRATCIASVKKHFLQRKNLEFVTWTQLSVFIAVYYSLFNGFSICGFFFVEFLDQPQLRVDMLQALLRSSDQFTSVSVEKVRKQQRASLRDGTEIQQPELTDAIVRWENTQPFTLVFTATHEPLFVYKTTVDIPESLRNYFTHFQQAISQQSTRKTSEKHDLANHNRDSMLTDYNKLWHVDFFHKLASLSHKYFNKAVCTKCFKQYPYETQQCTRCHTNESMARPATLDASDVLVFQIKIATLIEAEYVLTPDNYVKMLLIYMRIQSNLPVLIMGETGCGKTALINFLCQKILDDELEIFRIHAGVTSEKIIEAMRGFIVKALECAPEKKRLWIFFDEFNTTSSIELLKEITCERTLLGAPLPDNMVFLGACNPRRHKSNEKWLSFENNIGIKKDRYEMMKKLSDGPSLLYTVVPIPETMLEYIWDYGYLGQDTERAYIKTMLKTCPTLEIHEQIFDAFIQLVSRSQQFIRKIEDVSSVSLRDVARFCRLYNWFHESITVRSISQSLPPRKIALRAAFSALFLSYYFRLPAVKLKYEYVDMLEQGLSEFFSMILAEKHFLIKQLETEENALIEEMELPKGTAKNRALRENIFVLLVSIVNRIPVVLCGKPGCSKTSAVQIVISNLNGKKSKSSYFQTLPELITVSYQGSQNCTSSSIEKVFERAGKYRKAQSETQLLPVIVFDEIGLAELSPHNPLKVLHAELEVESCQYGFVGISNWRLDASKMNRVLYISCPDSDIDDLKITAKSIADGMLCEQLAAPNLDSILDGLAKAYHELFVRLKHQQQNEYYFGLRDFYSLVKGVLSEANDSMNGTREDLFAIVHRQMKINFDGIIDGSNFMWTVFCDSLNHAELMKQYPLPTFRDLLHRRIKMHSGRFLMLIGKSESSYDYVERYLRSITRWLPAHEQPLRTLIGSQMPGDLILNKTYTETYSYRVLMDIILHVETNVTLLMRQLGHLHDNLYDLFNQNFAVSAKKQYCRIALGALYHPRCLVNDNFFCIVFVNQDEVEKCDPPFLNRFEKHMIDIQDLVQPIHWQMTETLLDWLTNILPSGDNIRFPCLQHLFIGYNHDYICNLVIETSEEQSRDENINKNQVIESCKNKILRCSSFDLPLVLATQKTEDEKMQLLIQQYYEFHERNSFAAMLSNDAQKQIIYTYTQIYDKIVYNTKFVEEIKLNNLQTELELLNKIKAHFLKRDGPRILIIRVDYLTEHGQLLSLKHILLNAIDDESKERSDKRIWLVIHLQRNMLGEAKNNVLFHGWQVDMIGDLNNYNPISIETLMNPSYYNLINQKPFHLSDDLFHELVNRTLSKFRYQVANNQLESKINHRRNIITDCLVEDNRSELQRLIRDKLFMLIENIHHDRADKRFSDWRKDLLTNGLIIATCRTLTEAFNATIVQFYETYFLLLFAHLERYNFFDSYQFIQKRAENERTLLNQIWDVCLTSSLNSIDNNVINLDSVEIPLVFDLRLPCAMIEYKVIQGICKLLSKQQSENDVTAGDFKQLIWHKLNEKTIYGKDLIGKIFKKEELFRHYYHDLLCSFLNENNIQLSTNFVFHMICANPTFSNKTRFQSLLANWEETIQIFRIFELGATLIGEDSLLNTCLRQFIKSDDPSHVDTNKKNDLYTLILSREGFSLVDPGNNERQYKENSNDNRDLFIEISLMNLLKKLQKPKYVRKTESPQQLITTYDLIYHGIFTLTNYTVDNLDRFSSHICLIRSITALFDNQSAAKIIKQIYADDSGVNFDTCELIHEFIKQLGNFIQTETDSLQADQATVQRTLLKLEIDLLKNWLIDHSDQYCDVLALINRNDTDLWRYSTKIFLYINLHLDLMEKIEHYSGRIPLENDNLKKLEKLLKKLANHQSSKIQLLLVNHLHTKLILSTDENNFENILAKDYASFARNMDEVNENLSNKRHHVRLIGLITWLKYYTQIYAFVLHNDSHQDVMSHIDRFLARDESAFGATIKLFILKQLVHMSKSVTLTDVRELFAHRNVVWLRPLIIRVEPLAINRDLVLPLPLFEGHNEYIIVNETLNNFGNIDEVRNLIKKCRNNQQLTYGFYSWFIQYYCRYLTPNIQIDERFANVFCVDLKQLLIESFDHVGFNLLAALCSNFSDGSYFNIRQNMPKKEFYCRLIALNIVALCLSTKTTNLGSLLFGQNQRMPQNYVNHIQSICLIGTMSSDPVITQMIDVRMQIQDRLNKHMINAGGMFVFQCSRDCRWMFYFEDCGIPNDRRQCPLCRKEIGASGYNTLIQRDPPQIRMNLQDGFREIEQYMRNFNSVVRLGYHNVTPATELTPDEKPDHLNRIVSFRFLHMWTHAQLLVLHELKHLTDDDLLQRLKVPSILHFRQHFDRDCAYMEGVSTEPEQYHIWIFKLINHMFDNTIATVGILNTNENVVKIEQSIEQRIIFPHVESIINEIGNYRKAYVDFVQKFDAEISLSNYIDELRQNDERYPLLPYFNVSRILTTNPLEEFRVKMQNLPFADAIYPLTTFVLKRLNDYANIRYLYPIMEFSKYLISKYNHRIQRNDAAILTIEEALQKEDVDSQTMRVLCNQFIDAWYKINLSSVRLGCQAPKFVRTYHREEFTNKTSLACVLLNKSKDDSSFLLIACIHTLAELQNEIVAYFRKVVVNETTSNTRVFLSAIRPEHLLQLGEFELTKKLVKDSFVINYEYGQGRDLIYDYEEIESEMRNLVSSLCLFNTENIPMLNYQFELYNENSSLITNIRRRIPQTLLSTVDRTKFKNLLVRMDHYDIVHCLGFLDNVFTYLCNIDDDLSDMSIQNFVAEHMNTSACLNEEIFRRPPFSTILLIHIIDLYELIEEVAFDVVLRKHVKTELREALLDDKGKTKFVAQTFGKDNISLTLKSPIVWIGLLKRLLIRVLNAYIDLKMPLQLYIERIDLWSGDISEIDLQTFEVDDDILLEHTYCILNHVEKYQPAKLINDSITTDNQAMFDWPITTNNNNKEVLNARTWYADMNQPAKKIILDKSTSRAQKKLRV</sequence>
<evidence type="ECO:0000256" key="2">
    <source>
        <dbReference type="SAM" id="MobiDB-lite"/>
    </source>
</evidence>
<dbReference type="PANTHER" id="PTHR22605">
    <property type="entry name" value="RZ-TYPE DOMAIN-CONTAINING PROTEIN"/>
    <property type="match status" value="1"/>
</dbReference>
<protein>
    <recommendedName>
        <fullName evidence="3">AAA+ ATPase domain-containing protein</fullName>
    </recommendedName>
</protein>
<gene>
    <name evidence="4" type="ORF">MBJ925_LOCUS3933</name>
</gene>
<feature type="region of interest" description="Disordered" evidence="2">
    <location>
        <begin position="1"/>
        <end position="91"/>
    </location>
</feature>
<dbReference type="SMART" id="SM00382">
    <property type="entry name" value="AAA"/>
    <property type="match status" value="2"/>
</dbReference>
<accession>A0A816L0T7</accession>
<dbReference type="InterPro" id="IPR031248">
    <property type="entry name" value="RNF213"/>
</dbReference>
<dbReference type="Proteomes" id="UP000663824">
    <property type="component" value="Unassembled WGS sequence"/>
</dbReference>
<feature type="compositionally biased region" description="Polar residues" evidence="2">
    <location>
        <begin position="27"/>
        <end position="43"/>
    </location>
</feature>
<evidence type="ECO:0000313" key="5">
    <source>
        <dbReference type="Proteomes" id="UP000663824"/>
    </source>
</evidence>
<name>A0A816L0T7_9BILA</name>
<proteinExistence type="predicted"/>
<keyword evidence="1" id="KW-0175">Coiled coil</keyword>
<evidence type="ECO:0000256" key="1">
    <source>
        <dbReference type="SAM" id="Coils"/>
    </source>
</evidence>
<comment type="caution">
    <text evidence="4">The sequence shown here is derived from an EMBL/GenBank/DDBJ whole genome shotgun (WGS) entry which is preliminary data.</text>
</comment>
<feature type="domain" description="AAA+ ATPase" evidence="3">
    <location>
        <begin position="2376"/>
        <end position="2520"/>
    </location>
</feature>